<dbReference type="SUPFAM" id="SSF52540">
    <property type="entry name" value="P-loop containing nucleoside triphosphate hydrolases"/>
    <property type="match status" value="1"/>
</dbReference>
<dbReference type="InterPro" id="IPR027417">
    <property type="entry name" value="P-loop_NTPase"/>
</dbReference>
<evidence type="ECO:0000259" key="2">
    <source>
        <dbReference type="Pfam" id="PF13514"/>
    </source>
</evidence>
<dbReference type="InterPro" id="IPR038734">
    <property type="entry name" value="YhaN_AAA"/>
</dbReference>
<keyword evidence="1" id="KW-0175">Coiled coil</keyword>
<accession>A0A4V2J4X3</accession>
<gene>
    <name evidence="3" type="ORF">EYB31_04705</name>
</gene>
<keyword evidence="4" id="KW-1185">Reference proteome</keyword>
<name>A0A4V2J4X3_9BACL</name>
<feature type="coiled-coil region" evidence="1">
    <location>
        <begin position="203"/>
        <end position="230"/>
    </location>
</feature>
<dbReference type="PANTHER" id="PTHR41259:SF1">
    <property type="entry name" value="DOUBLE-STRAND BREAK REPAIR RAD50 ATPASE, PUTATIVE-RELATED"/>
    <property type="match status" value="1"/>
</dbReference>
<evidence type="ECO:0000313" key="4">
    <source>
        <dbReference type="Proteomes" id="UP000293142"/>
    </source>
</evidence>
<comment type="caution">
    <text evidence="3">The sequence shown here is derived from an EMBL/GenBank/DDBJ whole genome shotgun (WGS) entry which is preliminary data.</text>
</comment>
<dbReference type="Proteomes" id="UP000293142">
    <property type="component" value="Unassembled WGS sequence"/>
</dbReference>
<dbReference type="EMBL" id="SIRE01000003">
    <property type="protein sequence ID" value="TBL81382.1"/>
    <property type="molecule type" value="Genomic_DNA"/>
</dbReference>
<proteinExistence type="predicted"/>
<dbReference type="PANTHER" id="PTHR41259">
    <property type="entry name" value="DOUBLE-STRAND BREAK REPAIR RAD50 ATPASE, PUTATIVE-RELATED"/>
    <property type="match status" value="1"/>
</dbReference>
<feature type="domain" description="YhaN AAA" evidence="2">
    <location>
        <begin position="1"/>
        <end position="195"/>
    </location>
</feature>
<reference evidence="3 4" key="1">
    <citation type="submission" date="2019-02" db="EMBL/GenBank/DDBJ databases">
        <title>Paenibacillus sp. nov., isolated from surface-sterilized tissue of Thalictrum simplex L.</title>
        <authorList>
            <person name="Tuo L."/>
        </authorList>
    </citation>
    <scope>NUCLEOTIDE SEQUENCE [LARGE SCALE GENOMIC DNA]</scope>
    <source>
        <strain evidence="3 4">N2SHLJ1</strain>
    </source>
</reference>
<dbReference type="Gene3D" id="3.40.50.300">
    <property type="entry name" value="P-loop containing nucleotide triphosphate hydrolases"/>
    <property type="match status" value="1"/>
</dbReference>
<evidence type="ECO:0000256" key="1">
    <source>
        <dbReference type="SAM" id="Coils"/>
    </source>
</evidence>
<feature type="coiled-coil region" evidence="1">
    <location>
        <begin position="278"/>
        <end position="354"/>
    </location>
</feature>
<dbReference type="RefSeq" id="WP_165452209.1">
    <property type="nucleotide sequence ID" value="NZ_SIRE01000003.1"/>
</dbReference>
<feature type="non-terminal residue" evidence="3">
    <location>
        <position position="508"/>
    </location>
</feature>
<sequence>MKLTYIHVRDYGALRDLQLDCSQPLTLVYGRNEAGKSTLLQFIRAVLFGFPSRQQGAAGGAIGVLDSQGRPARIERYAAANGKSAASSALRIVYEDGTAAGEAKLAELLGGISAQLFGQVFAFGLGELQELSTLQGEEISGYIYSAGLGASASRIRQAEKKLAAGLDQMYKPRGKLQPINKLVQRVAELEAALRSDPDAVAEYDHLRTRIQETEQRILQLSDRKDQLAAGLQMVRTALQLSDSWSRWLAVQAQLSGLPVTEHFPEEAVPRLDAYLAEQERLFGELDKLALKREQLQRELDKPERSEVSFAPEAQAELSGLLERSAAYRDNQAAAAELRAELEHAETELGKLLKRIDPGWDEAALAAFPQTIALREQIREFREAFAELAQRQLHAEAEEMMLAREAGYAAAEREQAETALNGYRERHSESLSLFARFPAQEWKAQLDELRRLAADWQQAEAELRFAEERAAHDSAAREQLRSEQRASARRLALVLAALALAAPGALLAA</sequence>
<organism evidence="3 4">
    <name type="scientific">Paenibacillus thalictri</name>
    <dbReference type="NCBI Taxonomy" id="2527873"/>
    <lineage>
        <taxon>Bacteria</taxon>
        <taxon>Bacillati</taxon>
        <taxon>Bacillota</taxon>
        <taxon>Bacilli</taxon>
        <taxon>Bacillales</taxon>
        <taxon>Paenibacillaceae</taxon>
        <taxon>Paenibacillus</taxon>
    </lineage>
</organism>
<feature type="coiled-coil region" evidence="1">
    <location>
        <begin position="438"/>
        <end position="468"/>
    </location>
</feature>
<dbReference type="AlphaFoldDB" id="A0A4V2J4X3"/>
<protein>
    <recommendedName>
        <fullName evidence="2">YhaN AAA domain-containing protein</fullName>
    </recommendedName>
</protein>
<dbReference type="Pfam" id="PF13514">
    <property type="entry name" value="AAA_27"/>
    <property type="match status" value="1"/>
</dbReference>
<evidence type="ECO:0000313" key="3">
    <source>
        <dbReference type="EMBL" id="TBL81382.1"/>
    </source>
</evidence>